<dbReference type="EMBL" id="DQID01000253">
    <property type="protein sequence ID" value="HCT15052.1"/>
    <property type="molecule type" value="Genomic_DNA"/>
</dbReference>
<sequence>AEDVRAEFAEEGFRPQVFRTQIAQARTFMSELTTWRSTPPDLGDIPVTVIAGMLPGDGIPAAARRSAIAAYRARAASYRNGRFVAASHSAHYVPVTDAELVAAEIGRIARLR</sequence>
<name>A0A3D4T0I7_9CORY</name>
<evidence type="ECO:0000313" key="2">
    <source>
        <dbReference type="Proteomes" id="UP000261739"/>
    </source>
</evidence>
<accession>A0A3D4T0I7</accession>
<feature type="non-terminal residue" evidence="1">
    <location>
        <position position="1"/>
    </location>
</feature>
<keyword evidence="1" id="KW-0378">Hydrolase</keyword>
<dbReference type="InterPro" id="IPR029058">
    <property type="entry name" value="AB_hydrolase_fold"/>
</dbReference>
<dbReference type="STRING" id="863239.GCA_000213935_01921"/>
<evidence type="ECO:0000313" key="1">
    <source>
        <dbReference type="EMBL" id="HCT15052.1"/>
    </source>
</evidence>
<comment type="caution">
    <text evidence="1">The sequence shown here is derived from an EMBL/GenBank/DDBJ whole genome shotgun (WGS) entry which is preliminary data.</text>
</comment>
<dbReference type="Gene3D" id="3.40.50.1820">
    <property type="entry name" value="alpha/beta hydrolase"/>
    <property type="match status" value="1"/>
</dbReference>
<proteinExistence type="predicted"/>
<dbReference type="GO" id="GO:0016787">
    <property type="term" value="F:hydrolase activity"/>
    <property type="evidence" value="ECO:0007669"/>
    <property type="project" value="UniProtKB-KW"/>
</dbReference>
<dbReference type="AlphaFoldDB" id="A0A3D4T0I7"/>
<protein>
    <submittedName>
        <fullName evidence="1">Alpha/beta hydrolase</fullName>
    </submittedName>
</protein>
<dbReference type="Proteomes" id="UP000261739">
    <property type="component" value="Unassembled WGS sequence"/>
</dbReference>
<reference evidence="1 2" key="1">
    <citation type="journal article" date="2018" name="Nat. Biotechnol.">
        <title>A standardized bacterial taxonomy based on genome phylogeny substantially revises the tree of life.</title>
        <authorList>
            <person name="Parks D.H."/>
            <person name="Chuvochina M."/>
            <person name="Waite D.W."/>
            <person name="Rinke C."/>
            <person name="Skarshewski A."/>
            <person name="Chaumeil P.A."/>
            <person name="Hugenholtz P."/>
        </authorList>
    </citation>
    <scope>NUCLEOTIDE SEQUENCE [LARGE SCALE GENOMIC DNA]</scope>
    <source>
        <strain evidence="1">UBA11247</strain>
    </source>
</reference>
<organism evidence="1 2">
    <name type="scientific">Corynebacterium nuruki</name>
    <dbReference type="NCBI Taxonomy" id="1032851"/>
    <lineage>
        <taxon>Bacteria</taxon>
        <taxon>Bacillati</taxon>
        <taxon>Actinomycetota</taxon>
        <taxon>Actinomycetes</taxon>
        <taxon>Mycobacteriales</taxon>
        <taxon>Corynebacteriaceae</taxon>
        <taxon>Corynebacterium</taxon>
    </lineage>
</organism>
<gene>
    <name evidence="1" type="ORF">DIW82_09815</name>
</gene>